<evidence type="ECO:0000313" key="8">
    <source>
        <dbReference type="EMBL" id="KAF9947562.1"/>
    </source>
</evidence>
<dbReference type="InterPro" id="IPR036259">
    <property type="entry name" value="MFS_trans_sf"/>
</dbReference>
<organism evidence="8 9">
    <name type="scientific">Mortierella alpina</name>
    <name type="common">Oleaginous fungus</name>
    <name type="synonym">Mortierella renispora</name>
    <dbReference type="NCBI Taxonomy" id="64518"/>
    <lineage>
        <taxon>Eukaryota</taxon>
        <taxon>Fungi</taxon>
        <taxon>Fungi incertae sedis</taxon>
        <taxon>Mucoromycota</taxon>
        <taxon>Mortierellomycotina</taxon>
        <taxon>Mortierellomycetes</taxon>
        <taxon>Mortierellales</taxon>
        <taxon>Mortierellaceae</taxon>
        <taxon>Mortierella</taxon>
    </lineage>
</organism>
<dbReference type="SUPFAM" id="SSF103473">
    <property type="entry name" value="MFS general substrate transporter"/>
    <property type="match status" value="1"/>
</dbReference>
<evidence type="ECO:0000259" key="7">
    <source>
        <dbReference type="PROSITE" id="PS50850"/>
    </source>
</evidence>
<dbReference type="InterPro" id="IPR020846">
    <property type="entry name" value="MFS_dom"/>
</dbReference>
<feature type="transmembrane region" description="Helical" evidence="6">
    <location>
        <begin position="120"/>
        <end position="137"/>
    </location>
</feature>
<dbReference type="Gene3D" id="1.20.1250.20">
    <property type="entry name" value="MFS general substrate transporter like domains"/>
    <property type="match status" value="1"/>
</dbReference>
<feature type="transmembrane region" description="Helical" evidence="6">
    <location>
        <begin position="149"/>
        <end position="171"/>
    </location>
</feature>
<feature type="transmembrane region" description="Helical" evidence="6">
    <location>
        <begin position="321"/>
        <end position="339"/>
    </location>
</feature>
<protein>
    <recommendedName>
        <fullName evidence="7">Major facilitator superfamily (MFS) profile domain-containing protein</fullName>
    </recommendedName>
</protein>
<feature type="transmembrane region" description="Helical" evidence="6">
    <location>
        <begin position="280"/>
        <end position="301"/>
    </location>
</feature>
<evidence type="ECO:0000256" key="5">
    <source>
        <dbReference type="ARBA" id="ARBA00023136"/>
    </source>
</evidence>
<name>A0A9P6IWZ9_MORAP</name>
<gene>
    <name evidence="8" type="ORF">BGZ70_002626</name>
</gene>
<feature type="transmembrane region" description="Helical" evidence="6">
    <location>
        <begin position="177"/>
        <end position="201"/>
    </location>
</feature>
<keyword evidence="9" id="KW-1185">Reference proteome</keyword>
<feature type="transmembrane region" description="Helical" evidence="6">
    <location>
        <begin position="245"/>
        <end position="268"/>
    </location>
</feature>
<keyword evidence="3 6" id="KW-0812">Transmembrane</keyword>
<dbReference type="PROSITE" id="PS50850">
    <property type="entry name" value="MFS"/>
    <property type="match status" value="1"/>
</dbReference>
<dbReference type="Pfam" id="PF07690">
    <property type="entry name" value="MFS_1"/>
    <property type="match status" value="1"/>
</dbReference>
<feature type="transmembrane region" description="Helical" evidence="6">
    <location>
        <begin position="90"/>
        <end position="108"/>
    </location>
</feature>
<dbReference type="Proteomes" id="UP000738359">
    <property type="component" value="Unassembled WGS sequence"/>
</dbReference>
<sequence>MDATTVSTPQLPWYRRLNQMKGPLLALMSMAQMLDVINIASVTITLPDIMKEVGYRVDQLQWVTSAYALAYGAFLLIGGRLGDLFGHRRIFILGVTWFSIWAVVNGFAKDPIVMSVGRALQGMGAGWTIPSALAILTTTYPEGPERTRALAVFGGTAAGGTVVGNLFGGIFGSTIGWRWIFFITAIVGFAMVALGFLIIPAEKSESKIKDRRVDYLGITCFTAGIVTLIYYLSEGPSAGWARAKTLAPFLVGVVLLIAFVGIEYKIAYPIMPLRIWRSRRLIHSSIAIACISAGVNAMIFYSSLTFQNVMGYSPLKTSLCYIVQGVGIIATIMVVTKLVTRVRTKFLMIAGWLCFIASGVLFAQIKADSSYWSIAFPALILNFLGTAPVWLCCQVNSVSDAEDEDQGVVGA</sequence>
<dbReference type="PANTHER" id="PTHR42718">
    <property type="entry name" value="MAJOR FACILITATOR SUPERFAMILY MULTIDRUG TRANSPORTER MFSC"/>
    <property type="match status" value="1"/>
</dbReference>
<evidence type="ECO:0000256" key="2">
    <source>
        <dbReference type="ARBA" id="ARBA00022448"/>
    </source>
</evidence>
<feature type="transmembrane region" description="Helical" evidence="6">
    <location>
        <begin position="213"/>
        <end position="233"/>
    </location>
</feature>
<feature type="domain" description="Major facilitator superfamily (MFS) profile" evidence="7">
    <location>
        <begin position="24"/>
        <end position="411"/>
    </location>
</feature>
<feature type="non-terminal residue" evidence="8">
    <location>
        <position position="1"/>
    </location>
</feature>
<keyword evidence="2" id="KW-0813">Transport</keyword>
<evidence type="ECO:0000313" key="9">
    <source>
        <dbReference type="Proteomes" id="UP000738359"/>
    </source>
</evidence>
<reference evidence="8" key="1">
    <citation type="journal article" date="2020" name="Fungal Divers.">
        <title>Resolving the Mortierellaceae phylogeny through synthesis of multi-gene phylogenetics and phylogenomics.</title>
        <authorList>
            <person name="Vandepol N."/>
            <person name="Liber J."/>
            <person name="Desiro A."/>
            <person name="Na H."/>
            <person name="Kennedy M."/>
            <person name="Barry K."/>
            <person name="Grigoriev I.V."/>
            <person name="Miller A.N."/>
            <person name="O'Donnell K."/>
            <person name="Stajich J.E."/>
            <person name="Bonito G."/>
        </authorList>
    </citation>
    <scope>NUCLEOTIDE SEQUENCE</scope>
    <source>
        <strain evidence="8">CK1249</strain>
    </source>
</reference>
<feature type="transmembrane region" description="Helical" evidence="6">
    <location>
        <begin position="24"/>
        <end position="47"/>
    </location>
</feature>
<dbReference type="GO" id="GO:0022857">
    <property type="term" value="F:transmembrane transporter activity"/>
    <property type="evidence" value="ECO:0007669"/>
    <property type="project" value="InterPro"/>
</dbReference>
<dbReference type="OrthoDB" id="2130629at2759"/>
<evidence type="ECO:0000256" key="6">
    <source>
        <dbReference type="SAM" id="Phobius"/>
    </source>
</evidence>
<dbReference type="AlphaFoldDB" id="A0A9P6IWZ9"/>
<accession>A0A9P6IWZ9</accession>
<evidence type="ECO:0000256" key="4">
    <source>
        <dbReference type="ARBA" id="ARBA00022989"/>
    </source>
</evidence>
<proteinExistence type="predicted"/>
<comment type="subcellular location">
    <subcellularLocation>
        <location evidence="1">Membrane</location>
        <topology evidence="1">Multi-pass membrane protein</topology>
    </subcellularLocation>
</comment>
<keyword evidence="4 6" id="KW-1133">Transmembrane helix</keyword>
<evidence type="ECO:0000256" key="1">
    <source>
        <dbReference type="ARBA" id="ARBA00004141"/>
    </source>
</evidence>
<dbReference type="EMBL" id="JAAAHY010001650">
    <property type="protein sequence ID" value="KAF9947562.1"/>
    <property type="molecule type" value="Genomic_DNA"/>
</dbReference>
<dbReference type="InterPro" id="IPR011701">
    <property type="entry name" value="MFS"/>
</dbReference>
<evidence type="ECO:0000256" key="3">
    <source>
        <dbReference type="ARBA" id="ARBA00022692"/>
    </source>
</evidence>
<feature type="transmembrane region" description="Helical" evidence="6">
    <location>
        <begin position="59"/>
        <end position="78"/>
    </location>
</feature>
<comment type="caution">
    <text evidence="8">The sequence shown here is derived from an EMBL/GenBank/DDBJ whole genome shotgun (WGS) entry which is preliminary data.</text>
</comment>
<keyword evidence="5 6" id="KW-0472">Membrane</keyword>
<feature type="transmembrane region" description="Helical" evidence="6">
    <location>
        <begin position="346"/>
        <end position="365"/>
    </location>
</feature>
<dbReference type="PANTHER" id="PTHR42718:SF9">
    <property type="entry name" value="MAJOR FACILITATOR SUPERFAMILY MULTIDRUG TRANSPORTER MFSC"/>
    <property type="match status" value="1"/>
</dbReference>
<dbReference type="GO" id="GO:0016020">
    <property type="term" value="C:membrane"/>
    <property type="evidence" value="ECO:0007669"/>
    <property type="project" value="UniProtKB-SubCell"/>
</dbReference>
<feature type="transmembrane region" description="Helical" evidence="6">
    <location>
        <begin position="371"/>
        <end position="391"/>
    </location>
</feature>